<accession>A0A3D9YMV2</accession>
<dbReference type="AlphaFoldDB" id="A0A3D9YMV2"/>
<evidence type="ECO:0000313" key="1">
    <source>
        <dbReference type="EMBL" id="REF83308.1"/>
    </source>
</evidence>
<evidence type="ECO:0000313" key="2">
    <source>
        <dbReference type="Proteomes" id="UP000256900"/>
    </source>
</evidence>
<proteinExistence type="predicted"/>
<reference evidence="1 2" key="1">
    <citation type="submission" date="2018-08" db="EMBL/GenBank/DDBJ databases">
        <title>Genomic Encyclopedia of Type Strains, Phase IV (KMG-IV): sequencing the most valuable type-strain genomes for metagenomic binning, comparative biology and taxonomic classification.</title>
        <authorList>
            <person name="Goeker M."/>
        </authorList>
    </citation>
    <scope>NUCLEOTIDE SEQUENCE [LARGE SCALE GENOMIC DNA]</scope>
    <source>
        <strain evidence="1 2">BW863</strain>
    </source>
</reference>
<sequence length="95" mass="10192">MNLRFFLRDERASSFESMALALSVIAVLSVAAADFLHYAARKDGELAQILTAGHNEMARVLGTDEPLRGGIDYTATGSIGALRNPPALNPCTDQK</sequence>
<gene>
    <name evidence="1" type="ORF">DES32_3227</name>
</gene>
<organism evidence="1 2">
    <name type="scientific">Methylovirgula ligni</name>
    <dbReference type="NCBI Taxonomy" id="569860"/>
    <lineage>
        <taxon>Bacteria</taxon>
        <taxon>Pseudomonadati</taxon>
        <taxon>Pseudomonadota</taxon>
        <taxon>Alphaproteobacteria</taxon>
        <taxon>Hyphomicrobiales</taxon>
        <taxon>Beijerinckiaceae</taxon>
        <taxon>Methylovirgula</taxon>
    </lineage>
</organism>
<dbReference type="EMBL" id="QUMO01000006">
    <property type="protein sequence ID" value="REF83308.1"/>
    <property type="molecule type" value="Genomic_DNA"/>
</dbReference>
<dbReference type="RefSeq" id="WP_115837888.1">
    <property type="nucleotide sequence ID" value="NZ_CP025086.1"/>
</dbReference>
<comment type="caution">
    <text evidence="1">The sequence shown here is derived from an EMBL/GenBank/DDBJ whole genome shotgun (WGS) entry which is preliminary data.</text>
</comment>
<evidence type="ECO:0008006" key="3">
    <source>
        <dbReference type="Google" id="ProtNLM"/>
    </source>
</evidence>
<protein>
    <recommendedName>
        <fullName evidence="3">Flp pilus-assembly TadE/G-like protein</fullName>
    </recommendedName>
</protein>
<dbReference type="Proteomes" id="UP000256900">
    <property type="component" value="Unassembled WGS sequence"/>
</dbReference>
<keyword evidence="2" id="KW-1185">Reference proteome</keyword>
<name>A0A3D9YMV2_9HYPH</name>